<dbReference type="Proteomes" id="UP000198716">
    <property type="component" value="Unassembled WGS sequence"/>
</dbReference>
<dbReference type="Gene3D" id="2.30.320.10">
    <property type="entry name" value="YwqG-like"/>
    <property type="match status" value="1"/>
</dbReference>
<accession>A0A1I1U3F4</accession>
<dbReference type="PANTHER" id="PTHR36436:SF6">
    <property type="entry name" value="SLL5081 PROTEIN"/>
    <property type="match status" value="1"/>
</dbReference>
<dbReference type="InterPro" id="IPR015315">
    <property type="entry name" value="DUF1963"/>
</dbReference>
<organism evidence="1 2">
    <name type="scientific">Actinopolyspora alba</name>
    <dbReference type="NCBI Taxonomy" id="673379"/>
    <lineage>
        <taxon>Bacteria</taxon>
        <taxon>Bacillati</taxon>
        <taxon>Actinomycetota</taxon>
        <taxon>Actinomycetes</taxon>
        <taxon>Actinopolysporales</taxon>
        <taxon>Actinopolysporaceae</taxon>
        <taxon>Actinopolyspora</taxon>
        <taxon>Actinopolyspora alba group</taxon>
    </lineage>
</organism>
<keyword evidence="2" id="KW-1185">Reference proteome</keyword>
<dbReference type="Pfam" id="PF09234">
    <property type="entry name" value="DUF1963"/>
    <property type="match status" value="1"/>
</dbReference>
<reference evidence="2" key="1">
    <citation type="submission" date="2016-10" db="EMBL/GenBank/DDBJ databases">
        <authorList>
            <person name="Varghese N."/>
            <person name="Submissions S."/>
        </authorList>
    </citation>
    <scope>NUCLEOTIDE SEQUENCE [LARGE SCALE GENOMIC DNA]</scope>
    <source>
        <strain evidence="2">DSM 45004</strain>
    </source>
</reference>
<dbReference type="AlphaFoldDB" id="A0A1I1U3F4"/>
<name>A0A1I1U3F4_9ACTN</name>
<evidence type="ECO:0000313" key="1">
    <source>
        <dbReference type="EMBL" id="SFD63233.1"/>
    </source>
</evidence>
<dbReference type="EMBL" id="FOMZ01000001">
    <property type="protein sequence ID" value="SFD63233.1"/>
    <property type="molecule type" value="Genomic_DNA"/>
</dbReference>
<gene>
    <name evidence="1" type="ORF">SAMN04487819_101433</name>
</gene>
<sequence length="257" mass="28148">MIERERRRERMTRNLAEHMDTSLAERITAFARSGVAVDTKSGTGRPLGLSRFGGDALLPPGAAWPGENTAHPLELVAVIDMAAVGPMDADGLFPHHGVLNFFVEQDFDDCEVIHAVPDTAVAVSPPEEATRHAEKALYGRTVLTVPEPDDLERLAPDLVRELANLRSSDQPGRGLLDDYKETAEQTKEPFGNQIGGWPGWAQGTMFDGTGKQHLLFDLQGDGMDLTFGDAGSLYFIVEERDLRSRDFGRVHAELATL</sequence>
<dbReference type="SUPFAM" id="SSF103032">
    <property type="entry name" value="Hypothetical protein YwqG"/>
    <property type="match status" value="1"/>
</dbReference>
<dbReference type="InterPro" id="IPR035948">
    <property type="entry name" value="YwqG-like_sf"/>
</dbReference>
<evidence type="ECO:0000313" key="2">
    <source>
        <dbReference type="Proteomes" id="UP000198716"/>
    </source>
</evidence>
<proteinExistence type="predicted"/>
<protein>
    <submittedName>
        <fullName evidence="1">Uncharacterized protein YwqG</fullName>
    </submittedName>
</protein>
<dbReference type="RefSeq" id="WP_092922890.1">
    <property type="nucleotide sequence ID" value="NZ_FOMZ01000001.1"/>
</dbReference>
<dbReference type="PANTHER" id="PTHR36436">
    <property type="entry name" value="SLL5081 PROTEIN"/>
    <property type="match status" value="1"/>
</dbReference>